<dbReference type="InterPro" id="IPR058193">
    <property type="entry name" value="VanY/YodJ_core_dom"/>
</dbReference>
<dbReference type="GO" id="GO:0004180">
    <property type="term" value="F:carboxypeptidase activity"/>
    <property type="evidence" value="ECO:0007669"/>
    <property type="project" value="UniProtKB-KW"/>
</dbReference>
<evidence type="ECO:0000259" key="1">
    <source>
        <dbReference type="Pfam" id="PF02557"/>
    </source>
</evidence>
<dbReference type="Gene3D" id="2.60.40.1080">
    <property type="match status" value="1"/>
</dbReference>
<evidence type="ECO:0000313" key="2">
    <source>
        <dbReference type="EMBL" id="TCZ76192.1"/>
    </source>
</evidence>
<dbReference type="CDD" id="cd14852">
    <property type="entry name" value="LD-carboxypeptidase"/>
    <property type="match status" value="1"/>
</dbReference>
<organism evidence="2 3">
    <name type="scientific">Paenibacillus albiflavus</name>
    <dbReference type="NCBI Taxonomy" id="2545760"/>
    <lineage>
        <taxon>Bacteria</taxon>
        <taxon>Bacillati</taxon>
        <taxon>Bacillota</taxon>
        <taxon>Bacilli</taxon>
        <taxon>Bacillales</taxon>
        <taxon>Paenibacillaceae</taxon>
        <taxon>Paenibacillus</taxon>
    </lineage>
</organism>
<dbReference type="Pfam" id="PF02557">
    <property type="entry name" value="VanY"/>
    <property type="match status" value="1"/>
</dbReference>
<dbReference type="InterPro" id="IPR009045">
    <property type="entry name" value="Zn_M74/Hedgehog-like"/>
</dbReference>
<proteinExistence type="predicted"/>
<dbReference type="Gene3D" id="3.30.1380.10">
    <property type="match status" value="1"/>
</dbReference>
<reference evidence="2 3" key="1">
    <citation type="submission" date="2019-03" db="EMBL/GenBank/DDBJ databases">
        <authorList>
            <person name="Kim M.K.M."/>
        </authorList>
    </citation>
    <scope>NUCLEOTIDE SEQUENCE [LARGE SCALE GENOMIC DNA]</scope>
    <source>
        <strain evidence="2 3">18JY21-1</strain>
    </source>
</reference>
<accession>A0A4V2WNP1</accession>
<dbReference type="PANTHER" id="PTHR34385">
    <property type="entry name" value="D-ALANYL-D-ALANINE CARBOXYPEPTIDASE"/>
    <property type="match status" value="1"/>
</dbReference>
<dbReference type="EMBL" id="SKFG01000014">
    <property type="protein sequence ID" value="TCZ76192.1"/>
    <property type="molecule type" value="Genomic_DNA"/>
</dbReference>
<dbReference type="GO" id="GO:0006508">
    <property type="term" value="P:proteolysis"/>
    <property type="evidence" value="ECO:0007669"/>
    <property type="project" value="InterPro"/>
</dbReference>
<keyword evidence="2" id="KW-0121">Carboxypeptidase</keyword>
<feature type="domain" description="D-alanyl-D-alanine carboxypeptidase-like core" evidence="1">
    <location>
        <begin position="121"/>
        <end position="249"/>
    </location>
</feature>
<name>A0A4V2WNP1_9BACL</name>
<evidence type="ECO:0000313" key="3">
    <source>
        <dbReference type="Proteomes" id="UP000295418"/>
    </source>
</evidence>
<comment type="caution">
    <text evidence="2">The sequence shown here is derived from an EMBL/GenBank/DDBJ whole genome shotgun (WGS) entry which is preliminary data.</text>
</comment>
<gene>
    <name evidence="2" type="ORF">E0485_14715</name>
</gene>
<protein>
    <submittedName>
        <fullName evidence="2">D-alanyl-D-alanine carboxypeptidase family protein</fullName>
    </submittedName>
</protein>
<keyword evidence="3" id="KW-1185">Reference proteome</keyword>
<dbReference type="SUPFAM" id="SSF55166">
    <property type="entry name" value="Hedgehog/DD-peptidase"/>
    <property type="match status" value="1"/>
</dbReference>
<keyword evidence="2" id="KW-0378">Hydrolase</keyword>
<dbReference type="Proteomes" id="UP000295418">
    <property type="component" value="Unassembled WGS sequence"/>
</dbReference>
<dbReference type="OrthoDB" id="9792074at2"/>
<sequence>MKDGSKADVGHAKEINYESSNSKLINVNADGTMVASATANTGDTVNITVKLHDQTATTQVTIKTSLQSSAKPGEGNKVVVTNPTDRVVVVNKERALPEGYVPPDLVYPNVKFPYNDMVDKRKMRSEAAKALENMFEAAKKENVELAAVSGYRSYATQKSLFAHYVQVQGLEVASQVSAKEGFSEHQTGLTMDVSSASAKFQLEEFFGETKEGMWLAEHAHEYGFIIRYPKGKEQETGYAYEPWHIRYVGENVASVIKEKNIILEQYFDDAVPVQGTTNK</sequence>
<dbReference type="InterPro" id="IPR003709">
    <property type="entry name" value="VanY-like_core_dom"/>
</dbReference>
<keyword evidence="2" id="KW-0645">Protease</keyword>
<dbReference type="PANTHER" id="PTHR34385:SF1">
    <property type="entry name" value="PEPTIDOGLYCAN L-ALANYL-D-GLUTAMATE ENDOPEPTIDASE CWLK"/>
    <property type="match status" value="1"/>
</dbReference>
<dbReference type="AlphaFoldDB" id="A0A4V2WNP1"/>
<dbReference type="InterPro" id="IPR052179">
    <property type="entry name" value="DD-CPase-like"/>
</dbReference>